<feature type="signal peptide" evidence="1">
    <location>
        <begin position="1"/>
        <end position="24"/>
    </location>
</feature>
<evidence type="ECO:0008006" key="3">
    <source>
        <dbReference type="Google" id="ProtNLM"/>
    </source>
</evidence>
<evidence type="ECO:0000313" key="2">
    <source>
        <dbReference type="EMBL" id="CAG6660417.1"/>
    </source>
</evidence>
<organism evidence="2">
    <name type="scientific">Cacopsylla melanoneura</name>
    <dbReference type="NCBI Taxonomy" id="428564"/>
    <lineage>
        <taxon>Eukaryota</taxon>
        <taxon>Metazoa</taxon>
        <taxon>Ecdysozoa</taxon>
        <taxon>Arthropoda</taxon>
        <taxon>Hexapoda</taxon>
        <taxon>Insecta</taxon>
        <taxon>Pterygota</taxon>
        <taxon>Neoptera</taxon>
        <taxon>Paraneoptera</taxon>
        <taxon>Hemiptera</taxon>
        <taxon>Sternorrhyncha</taxon>
        <taxon>Psylloidea</taxon>
        <taxon>Psyllidae</taxon>
        <taxon>Psyllinae</taxon>
        <taxon>Cacopsylla</taxon>
    </lineage>
</organism>
<accession>A0A8D8S5P6</accession>
<evidence type="ECO:0000256" key="1">
    <source>
        <dbReference type="SAM" id="SignalP"/>
    </source>
</evidence>
<proteinExistence type="predicted"/>
<name>A0A8D8S5P6_9HEMI</name>
<dbReference type="AlphaFoldDB" id="A0A8D8S5P6"/>
<dbReference type="EMBL" id="HBUF01392628">
    <property type="protein sequence ID" value="CAG6734444.1"/>
    <property type="molecule type" value="Transcribed_RNA"/>
</dbReference>
<feature type="chain" id="PRO_5036261940" description="Secreted protein" evidence="1">
    <location>
        <begin position="25"/>
        <end position="121"/>
    </location>
</feature>
<keyword evidence="1" id="KW-0732">Signal</keyword>
<protein>
    <recommendedName>
        <fullName evidence="3">Secreted protein</fullName>
    </recommendedName>
</protein>
<reference evidence="2" key="1">
    <citation type="submission" date="2021-05" db="EMBL/GenBank/DDBJ databases">
        <authorList>
            <person name="Alioto T."/>
            <person name="Alioto T."/>
            <person name="Gomez Garrido J."/>
        </authorList>
    </citation>
    <scope>NUCLEOTIDE SEQUENCE</scope>
</reference>
<dbReference type="EMBL" id="HBUF01045561">
    <property type="protein sequence ID" value="CAG6619493.1"/>
    <property type="molecule type" value="Transcribed_RNA"/>
</dbReference>
<dbReference type="EMBL" id="HBUF01196961">
    <property type="protein sequence ID" value="CAG6660417.1"/>
    <property type="molecule type" value="Transcribed_RNA"/>
</dbReference>
<sequence>MQSSSSLCLHLILFSFDILLITRASVVVVPLTRMNLIIRVALAVGRITRSNVFPMDYKVIVSFPEVRREHSFYIIDHSYNGTGVLEVAAPCVSRWLPLLFEHLKFLLFAGIHWNICRTLLD</sequence>